<dbReference type="Proteomes" id="UP000029734">
    <property type="component" value="Unassembled WGS sequence"/>
</dbReference>
<evidence type="ECO:0000313" key="1">
    <source>
        <dbReference type="EMBL" id="KGE20192.1"/>
    </source>
</evidence>
<dbReference type="eggNOG" id="COG1683">
    <property type="taxonomic scope" value="Bacteria"/>
</dbReference>
<dbReference type="STRING" id="268407.PWYN_13270"/>
<dbReference type="InterPro" id="IPR007553">
    <property type="entry name" value="2-thiour_desulf"/>
</dbReference>
<reference evidence="1 2" key="2">
    <citation type="submission" date="2014-10" db="EMBL/GenBank/DDBJ databases">
        <title>Comparative genomics of the Paenibacillus odorifer group.</title>
        <authorList>
            <person name="Tsai Y.-C."/>
            <person name="Martin N."/>
            <person name="Korlach J."/>
            <person name="Wiedmann M."/>
        </authorList>
    </citation>
    <scope>NUCLEOTIDE SEQUENCE [LARGE SCALE GENOMIC DNA]</scope>
    <source>
        <strain evidence="1 2">DSM 18334</strain>
    </source>
</reference>
<dbReference type="Pfam" id="PF04463">
    <property type="entry name" value="2-thiour_desulf"/>
    <property type="match status" value="1"/>
</dbReference>
<proteinExistence type="predicted"/>
<dbReference type="EMBL" id="JQCR01000002">
    <property type="protein sequence ID" value="KGE20192.1"/>
    <property type="molecule type" value="Genomic_DNA"/>
</dbReference>
<name>A0A098MF74_9BACL</name>
<organism evidence="1 2">
    <name type="scientific">Paenibacillus wynnii</name>
    <dbReference type="NCBI Taxonomy" id="268407"/>
    <lineage>
        <taxon>Bacteria</taxon>
        <taxon>Bacillati</taxon>
        <taxon>Bacillota</taxon>
        <taxon>Bacilli</taxon>
        <taxon>Bacillales</taxon>
        <taxon>Paenibacillaceae</taxon>
        <taxon>Paenibacillus</taxon>
    </lineage>
</organism>
<protein>
    <submittedName>
        <fullName evidence="1">Uncharacterized protein</fullName>
    </submittedName>
</protein>
<evidence type="ECO:0000313" key="2">
    <source>
        <dbReference type="Proteomes" id="UP000029734"/>
    </source>
</evidence>
<sequence>MLLVSSCLAGLEVRYNGTHSLNHRIHELVREGKAMMVCPELLGGLSTPREPAEIVGGDGEDVLNGTARVRIESGRDVTDAFIKGAYETLRIAKEVGASIVVLKQNSPSCGSTHIYNGEFSNTKIPGYGVTAALLIRNGIKVISENNLSEVLETL</sequence>
<dbReference type="RefSeq" id="WP_036652197.1">
    <property type="nucleotide sequence ID" value="NZ_JQCR01000002.1"/>
</dbReference>
<gene>
    <name evidence="1" type="ORF">PWYN_13270</name>
</gene>
<dbReference type="PANTHER" id="PTHR30087">
    <property type="entry name" value="INNER MEMBRANE PROTEIN"/>
    <property type="match status" value="1"/>
</dbReference>
<dbReference type="PANTHER" id="PTHR30087:SF1">
    <property type="entry name" value="HYPOTHETICAL CYTOSOLIC PROTEIN"/>
    <property type="match status" value="1"/>
</dbReference>
<reference evidence="1 2" key="1">
    <citation type="submission" date="2014-08" db="EMBL/GenBank/DDBJ databases">
        <authorList>
            <person name="den Bakker H.C."/>
        </authorList>
    </citation>
    <scope>NUCLEOTIDE SEQUENCE [LARGE SCALE GENOMIC DNA]</scope>
    <source>
        <strain evidence="1 2">DSM 18334</strain>
    </source>
</reference>
<comment type="caution">
    <text evidence="1">The sequence shown here is derived from an EMBL/GenBank/DDBJ whole genome shotgun (WGS) entry which is preliminary data.</text>
</comment>
<dbReference type="OrthoDB" id="9797779at2"/>
<keyword evidence="2" id="KW-1185">Reference proteome</keyword>
<dbReference type="AlphaFoldDB" id="A0A098MF74"/>
<accession>A0A098MF74</accession>